<dbReference type="Proteomes" id="UP000637628">
    <property type="component" value="Unassembled WGS sequence"/>
</dbReference>
<feature type="region of interest" description="Disordered" evidence="1">
    <location>
        <begin position="36"/>
        <end position="59"/>
    </location>
</feature>
<proteinExistence type="predicted"/>
<reference evidence="2 3" key="1">
    <citation type="submission" date="2021-01" db="EMBL/GenBank/DDBJ databases">
        <title>Whole genome shotgun sequence of Actinoplanes durhamensis NBRC 14914.</title>
        <authorList>
            <person name="Komaki H."/>
            <person name="Tamura T."/>
        </authorList>
    </citation>
    <scope>NUCLEOTIDE SEQUENCE [LARGE SCALE GENOMIC DNA]</scope>
    <source>
        <strain evidence="2 3">NBRC 14914</strain>
    </source>
</reference>
<protein>
    <submittedName>
        <fullName evidence="2">Uncharacterized protein</fullName>
    </submittedName>
</protein>
<sequence length="59" mass="6177">MKKELGDLDSARDRAIRFGKLPARIHPDNAVETVATTAPGERPTSACSEAQSQALLAGG</sequence>
<dbReference type="RefSeq" id="WP_203727541.1">
    <property type="nucleotide sequence ID" value="NZ_BAAATX010000005.1"/>
</dbReference>
<gene>
    <name evidence="2" type="ORF">Adu01nite_31180</name>
</gene>
<keyword evidence="3" id="KW-1185">Reference proteome</keyword>
<evidence type="ECO:0000313" key="2">
    <source>
        <dbReference type="EMBL" id="GIE01768.1"/>
    </source>
</evidence>
<evidence type="ECO:0000256" key="1">
    <source>
        <dbReference type="SAM" id="MobiDB-lite"/>
    </source>
</evidence>
<feature type="compositionally biased region" description="Polar residues" evidence="1">
    <location>
        <begin position="45"/>
        <end position="59"/>
    </location>
</feature>
<evidence type="ECO:0000313" key="3">
    <source>
        <dbReference type="Proteomes" id="UP000637628"/>
    </source>
</evidence>
<comment type="caution">
    <text evidence="2">The sequence shown here is derived from an EMBL/GenBank/DDBJ whole genome shotgun (WGS) entry which is preliminary data.</text>
</comment>
<organism evidence="2 3">
    <name type="scientific">Paractinoplanes durhamensis</name>
    <dbReference type="NCBI Taxonomy" id="113563"/>
    <lineage>
        <taxon>Bacteria</taxon>
        <taxon>Bacillati</taxon>
        <taxon>Actinomycetota</taxon>
        <taxon>Actinomycetes</taxon>
        <taxon>Micromonosporales</taxon>
        <taxon>Micromonosporaceae</taxon>
        <taxon>Paractinoplanes</taxon>
    </lineage>
</organism>
<accession>A0ABQ3YW21</accession>
<name>A0ABQ3YW21_9ACTN</name>
<dbReference type="EMBL" id="BOML01000026">
    <property type="protein sequence ID" value="GIE01768.1"/>
    <property type="molecule type" value="Genomic_DNA"/>
</dbReference>